<keyword evidence="1" id="KW-0472">Membrane</keyword>
<accession>A0ABV2LAR0</accession>
<feature type="transmembrane region" description="Helical" evidence="1">
    <location>
        <begin position="33"/>
        <end position="56"/>
    </location>
</feature>
<dbReference type="RefSeq" id="WP_238275768.1">
    <property type="nucleotide sequence ID" value="NZ_BPQL01000010.1"/>
</dbReference>
<dbReference type="EMBL" id="JBEPMM010000010">
    <property type="protein sequence ID" value="MET3693811.1"/>
    <property type="molecule type" value="Genomic_DNA"/>
</dbReference>
<protein>
    <submittedName>
        <fullName evidence="2">Uncharacterized protein</fullName>
    </submittedName>
</protein>
<gene>
    <name evidence="2" type="ORF">ABID43_003365</name>
</gene>
<dbReference type="Proteomes" id="UP001549145">
    <property type="component" value="Unassembled WGS sequence"/>
</dbReference>
<evidence type="ECO:0000313" key="2">
    <source>
        <dbReference type="EMBL" id="MET3693811.1"/>
    </source>
</evidence>
<name>A0ABV2LAR0_9HYPH</name>
<keyword evidence="3" id="KW-1185">Reference proteome</keyword>
<organism evidence="2 3">
    <name type="scientific">Methylobacterium goesingense</name>
    <dbReference type="NCBI Taxonomy" id="243690"/>
    <lineage>
        <taxon>Bacteria</taxon>
        <taxon>Pseudomonadati</taxon>
        <taxon>Pseudomonadota</taxon>
        <taxon>Alphaproteobacteria</taxon>
        <taxon>Hyphomicrobiales</taxon>
        <taxon>Methylobacteriaceae</taxon>
        <taxon>Methylobacterium</taxon>
    </lineage>
</organism>
<reference evidence="2 3" key="1">
    <citation type="submission" date="2024-06" db="EMBL/GenBank/DDBJ databases">
        <title>Genomic Encyclopedia of Type Strains, Phase IV (KMG-IV): sequencing the most valuable type-strain genomes for metagenomic binning, comparative biology and taxonomic classification.</title>
        <authorList>
            <person name="Goeker M."/>
        </authorList>
    </citation>
    <scope>NUCLEOTIDE SEQUENCE [LARGE SCALE GENOMIC DNA]</scope>
    <source>
        <strain evidence="2 3">DSM 21331</strain>
    </source>
</reference>
<proteinExistence type="predicted"/>
<sequence>MTAVPIPDRDRARVLAGPMASRDRNGGRTPRPIAFAATLVLAALTGLPLASVANLIPQPDDPSDPFLGL</sequence>
<keyword evidence="1" id="KW-1133">Transmembrane helix</keyword>
<comment type="caution">
    <text evidence="2">The sequence shown here is derived from an EMBL/GenBank/DDBJ whole genome shotgun (WGS) entry which is preliminary data.</text>
</comment>
<evidence type="ECO:0000313" key="3">
    <source>
        <dbReference type="Proteomes" id="UP001549145"/>
    </source>
</evidence>
<keyword evidence="1" id="KW-0812">Transmembrane</keyword>
<evidence type="ECO:0000256" key="1">
    <source>
        <dbReference type="SAM" id="Phobius"/>
    </source>
</evidence>